<keyword evidence="2" id="KW-1185">Reference proteome</keyword>
<dbReference type="SUPFAM" id="SSF109604">
    <property type="entry name" value="HD-domain/PDEase-like"/>
    <property type="match status" value="1"/>
</dbReference>
<protein>
    <recommendedName>
        <fullName evidence="3">Metal-dependent phosphohydrolase</fullName>
    </recommendedName>
</protein>
<reference evidence="1" key="1">
    <citation type="journal article" date="2015" name="PeerJ">
        <title>First genomic representation of candidate bacterial phylum KSB3 points to enhanced environmental sensing as a trigger of wastewater bulking.</title>
        <authorList>
            <person name="Sekiguchi Y."/>
            <person name="Ohashi A."/>
            <person name="Parks D.H."/>
            <person name="Yamauchi T."/>
            <person name="Tyson G.W."/>
            <person name="Hugenholtz P."/>
        </authorList>
    </citation>
    <scope>NUCLEOTIDE SEQUENCE [LARGE SCALE GENOMIC DNA]</scope>
</reference>
<organism evidence="1">
    <name type="scientific">Vecturithrix granuli</name>
    <dbReference type="NCBI Taxonomy" id="1499967"/>
    <lineage>
        <taxon>Bacteria</taxon>
        <taxon>Candidatus Moduliflexota</taxon>
        <taxon>Candidatus Vecturitrichia</taxon>
        <taxon>Candidatus Vecturitrichales</taxon>
        <taxon>Candidatus Vecturitrichaceae</taxon>
        <taxon>Candidatus Vecturithrix</taxon>
    </lineage>
</organism>
<sequence>MLNLQKLLIEYFVKELKAAYYKTYGILEPEFGEIIAWSGCLALENIANSDSLYHDVEHTMMVTSVGQAILEGKHLCEGGIAPKDWLHFMIALLCHDIGYVRGVCRADQKDMVATGVEDNVVKLPNGGTDAALTPYHVDRSKLFVLERFGGDLLSNVNAEVIASYIEITRLPQPAEEFYKDTRGFPGLLRAADYIGQLGDLNYLRKIPALFYEFEETGANAETGFKTPGEMRKSYAKFYWNVVSPYIQDALHYLHVTQEGKQWIANLHSHVFEVEHFDVMKEEL</sequence>
<dbReference type="EMBL" id="DF820470">
    <property type="protein sequence ID" value="GAK59734.1"/>
    <property type="molecule type" value="Genomic_DNA"/>
</dbReference>
<dbReference type="NCBIfam" id="NF045583">
    <property type="entry name" value="Npun_R2479_HDIG"/>
    <property type="match status" value="1"/>
</dbReference>
<dbReference type="STRING" id="1499967.U27_06719"/>
<name>A0A081C579_VECG1</name>
<proteinExistence type="predicted"/>
<dbReference type="Proteomes" id="UP000030661">
    <property type="component" value="Unassembled WGS sequence"/>
</dbReference>
<dbReference type="AlphaFoldDB" id="A0A081C579"/>
<gene>
    <name evidence="1" type="ORF">U27_06719</name>
</gene>
<evidence type="ECO:0000313" key="2">
    <source>
        <dbReference type="Proteomes" id="UP000030661"/>
    </source>
</evidence>
<evidence type="ECO:0008006" key="3">
    <source>
        <dbReference type="Google" id="ProtNLM"/>
    </source>
</evidence>
<dbReference type="InterPro" id="IPR054649">
    <property type="entry name" value="Npun_R2479-like"/>
</dbReference>
<dbReference type="eggNOG" id="ENOG502Z8NA">
    <property type="taxonomic scope" value="Bacteria"/>
</dbReference>
<dbReference type="HOGENOM" id="CLU_955508_0_0_0"/>
<accession>A0A081C579</accession>
<evidence type="ECO:0000313" key="1">
    <source>
        <dbReference type="EMBL" id="GAK59734.1"/>
    </source>
</evidence>